<proteinExistence type="predicted"/>
<organism evidence="2 3">
    <name type="scientific">Marinicella litoralis</name>
    <dbReference type="NCBI Taxonomy" id="644220"/>
    <lineage>
        <taxon>Bacteria</taxon>
        <taxon>Pseudomonadati</taxon>
        <taxon>Pseudomonadota</taxon>
        <taxon>Gammaproteobacteria</taxon>
        <taxon>Lysobacterales</taxon>
        <taxon>Marinicellaceae</taxon>
        <taxon>Marinicella</taxon>
    </lineage>
</organism>
<dbReference type="AlphaFoldDB" id="A0A4R6XKI3"/>
<keyword evidence="3" id="KW-1185">Reference proteome</keyword>
<gene>
    <name evidence="2" type="ORF">C8D91_2420</name>
</gene>
<dbReference type="RefSeq" id="WP_099019509.1">
    <property type="nucleotide sequence ID" value="NZ_NIHB01000003.1"/>
</dbReference>
<dbReference type="OrthoDB" id="7063662at2"/>
<sequence length="97" mass="10892">MKTLIFAAILFIIPLSIHADVLLIERVEAKQSKDVPQKSSTMNQVRSQFGDPISESAPVGDPPITRWEYDGFLVYFEHQHVITSVLKKSKPTEIGPN</sequence>
<dbReference type="Proteomes" id="UP000295724">
    <property type="component" value="Unassembled WGS sequence"/>
</dbReference>
<feature type="compositionally biased region" description="Polar residues" evidence="1">
    <location>
        <begin position="37"/>
        <end position="47"/>
    </location>
</feature>
<comment type="caution">
    <text evidence="2">The sequence shown here is derived from an EMBL/GenBank/DDBJ whole genome shotgun (WGS) entry which is preliminary data.</text>
</comment>
<name>A0A4R6XKI3_9GAMM</name>
<reference evidence="2 3" key="1">
    <citation type="submission" date="2019-03" db="EMBL/GenBank/DDBJ databases">
        <title>Genomic Encyclopedia of Type Strains, Phase IV (KMG-IV): sequencing the most valuable type-strain genomes for metagenomic binning, comparative biology and taxonomic classification.</title>
        <authorList>
            <person name="Goeker M."/>
        </authorList>
    </citation>
    <scope>NUCLEOTIDE SEQUENCE [LARGE SCALE GENOMIC DNA]</scope>
    <source>
        <strain evidence="2 3">DSM 25488</strain>
    </source>
</reference>
<evidence type="ECO:0000313" key="3">
    <source>
        <dbReference type="Proteomes" id="UP000295724"/>
    </source>
</evidence>
<accession>A0A4R6XKI3</accession>
<evidence type="ECO:0000313" key="2">
    <source>
        <dbReference type="EMBL" id="TDR18500.1"/>
    </source>
</evidence>
<feature type="region of interest" description="Disordered" evidence="1">
    <location>
        <begin position="33"/>
        <end position="60"/>
    </location>
</feature>
<protein>
    <recommendedName>
        <fullName evidence="4">Phosphodiesterase</fullName>
    </recommendedName>
</protein>
<evidence type="ECO:0008006" key="4">
    <source>
        <dbReference type="Google" id="ProtNLM"/>
    </source>
</evidence>
<evidence type="ECO:0000256" key="1">
    <source>
        <dbReference type="SAM" id="MobiDB-lite"/>
    </source>
</evidence>
<dbReference type="EMBL" id="SNZB01000005">
    <property type="protein sequence ID" value="TDR18500.1"/>
    <property type="molecule type" value="Genomic_DNA"/>
</dbReference>